<keyword evidence="11" id="KW-1185">Reference proteome</keyword>
<dbReference type="GO" id="GO:0003677">
    <property type="term" value="F:DNA binding"/>
    <property type="evidence" value="ECO:0007669"/>
    <property type="project" value="InterPro"/>
</dbReference>
<dbReference type="InterPro" id="IPR011639">
    <property type="entry name" value="MethylTrfase_TaqI-like_dom"/>
</dbReference>
<dbReference type="PROSITE" id="PS00092">
    <property type="entry name" value="N6_MTASE"/>
    <property type="match status" value="1"/>
</dbReference>
<evidence type="ECO:0000256" key="6">
    <source>
        <dbReference type="ARBA" id="ARBA00047942"/>
    </source>
</evidence>
<proteinExistence type="inferred from homology"/>
<protein>
    <recommendedName>
        <fullName evidence="2">site-specific DNA-methyltransferase (adenine-specific)</fullName>
        <ecNumber evidence="2">2.1.1.72</ecNumber>
    </recommendedName>
</protein>
<dbReference type="Pfam" id="PF07669">
    <property type="entry name" value="Eco57I"/>
    <property type="match status" value="1"/>
</dbReference>
<evidence type="ECO:0000259" key="9">
    <source>
        <dbReference type="Pfam" id="PF17728"/>
    </source>
</evidence>
<dbReference type="InterPro" id="IPR041963">
    <property type="entry name" value="BsuBI/PstI_C_sf"/>
</dbReference>
<sequence length="841" mass="95305">MKQVDFEQTHQLTQHTQTSLIERVDLLRVEATSRLNSTQQITMGQFLTPVPTACLLALMFDVSLSSIRLLDAGAGIGSLSAAFVWRVCQLEKKPKYLSITAYEIDSSLIKYLRDTIKMCESECKKAGIHFTANVLQEDFIEVGVNILECGLFSSPLQEFDCVILNPPYRKIQSKSEYRKILSRIKIETSNLYTAFIWLASRLLAPNGQLVAITPRSFCNGSYFRNFRKTFLETMHFQKIHIFESRNQAFKDNSVLQENIIFHVVKAKNDDAEVEIISSVGPEDKVPTVHRINHSQLVQPNDPNLYIRIVTNSLDQQIAKRMMTLTCSLEDLGLTVSTGKVVDFRTTKFLRDFPEKDTVPLLYPGHLVNRSIIWPKLNYKKPNAIVACPETENLLLPSGIYVLTKRFTAKEEHRRILAAVFDPNQYPQPKIGFENHLNYYHCNGAGLSKKLAWGLAAFLNSTLFDKYFRQFNGHTQVNSTDLRSLKYPNSAQLEVLGEKCASGLIGQDKIDSYIEELFSMPINSTEFDPIKTTKRIDEALAIIKDLGLPREQYNERSALVLLSFLDLRTADSWADAKAPMRGITPVMKFIAENYGRIYKPNTRETIRDETVAAFVNAGILGKNPDKPDRPPNSPKTVYQIESAILALLQTYETEQWNTNLRDYLVSIETLKARYAQHREMQMIPIKISNKLDIKITAGGQNILIKKVIDEFCPRFTPGGDILYLGDAGSKYGYCDTNALLSLGITLTQAQKIPDIIIHYTAKNWLVIVEAVSSNGPINVQRQNELKSLFGNSTAGLVFVTSFPDRSILLKFIHQIAWETEVWIASDPSHMIHFNGERFLGPY</sequence>
<evidence type="ECO:0000256" key="2">
    <source>
        <dbReference type="ARBA" id="ARBA00011900"/>
    </source>
</evidence>
<comment type="catalytic activity">
    <reaction evidence="6">
        <text>a 2'-deoxyadenosine in DNA + S-adenosyl-L-methionine = an N(6)-methyl-2'-deoxyadenosine in DNA + S-adenosyl-L-homocysteine + H(+)</text>
        <dbReference type="Rhea" id="RHEA:15197"/>
        <dbReference type="Rhea" id="RHEA-COMP:12418"/>
        <dbReference type="Rhea" id="RHEA-COMP:12419"/>
        <dbReference type="ChEBI" id="CHEBI:15378"/>
        <dbReference type="ChEBI" id="CHEBI:57856"/>
        <dbReference type="ChEBI" id="CHEBI:59789"/>
        <dbReference type="ChEBI" id="CHEBI:90615"/>
        <dbReference type="ChEBI" id="CHEBI:90616"/>
        <dbReference type="EC" id="2.1.1.72"/>
    </reaction>
</comment>
<dbReference type="KEGG" id="csg:Cylst_4504"/>
<dbReference type="InterPro" id="IPR050953">
    <property type="entry name" value="N4_N6_ade-DNA_methylase"/>
</dbReference>
<keyword evidence="5" id="KW-0949">S-adenosyl-L-methionine</keyword>
<dbReference type="GO" id="GO:0000287">
    <property type="term" value="F:magnesium ion binding"/>
    <property type="evidence" value="ECO:0007669"/>
    <property type="project" value="InterPro"/>
</dbReference>
<dbReference type="InterPro" id="IPR041962">
    <property type="entry name" value="BsuBI/PstI_N_sf"/>
</dbReference>
<dbReference type="AlphaFoldDB" id="K9X2C4"/>
<reference evidence="10 11" key="1">
    <citation type="submission" date="2012-06" db="EMBL/GenBank/DDBJ databases">
        <title>Finished chromosome of genome of Cylindrospermum stagnale PCC 7417.</title>
        <authorList>
            <consortium name="US DOE Joint Genome Institute"/>
            <person name="Gugger M."/>
            <person name="Coursin T."/>
            <person name="Rippka R."/>
            <person name="Tandeau De Marsac N."/>
            <person name="Huntemann M."/>
            <person name="Wei C.-L."/>
            <person name="Han J."/>
            <person name="Detter J.C."/>
            <person name="Han C."/>
            <person name="Tapia R."/>
            <person name="Chen A."/>
            <person name="Kyrpides N."/>
            <person name="Mavromatis K."/>
            <person name="Markowitz V."/>
            <person name="Szeto E."/>
            <person name="Ivanova N."/>
            <person name="Pagani I."/>
            <person name="Pati A."/>
            <person name="Goodwin L."/>
            <person name="Nordberg H.P."/>
            <person name="Cantor M.N."/>
            <person name="Hua S.X."/>
            <person name="Woyke T."/>
            <person name="Kerfeld C.A."/>
        </authorList>
    </citation>
    <scope>NUCLEOTIDE SEQUENCE [LARGE SCALE GENOMIC DNA]</scope>
    <source>
        <strain evidence="10 11">PCC 7417</strain>
    </source>
</reference>
<dbReference type="Proteomes" id="UP000010475">
    <property type="component" value="Chromosome"/>
</dbReference>
<name>K9X2C4_9NOST</name>
<dbReference type="PANTHER" id="PTHR33841">
    <property type="entry name" value="DNA METHYLTRANSFERASE YEEA-RELATED"/>
    <property type="match status" value="1"/>
</dbReference>
<dbReference type="GO" id="GO:0009007">
    <property type="term" value="F:site-specific DNA-methyltransferase (adenine-specific) activity"/>
    <property type="evidence" value="ECO:0007669"/>
    <property type="project" value="UniProtKB-EC"/>
</dbReference>
<dbReference type="InterPro" id="IPR041454">
    <property type="entry name" value="BsuBI/PstI_N"/>
</dbReference>
<evidence type="ECO:0000313" key="11">
    <source>
        <dbReference type="Proteomes" id="UP000010475"/>
    </source>
</evidence>
<dbReference type="InterPro" id="IPR029063">
    <property type="entry name" value="SAM-dependent_MTases_sf"/>
</dbReference>
<feature type="domain" description="BsuBI/PstI restriction endonuclease" evidence="7">
    <location>
        <begin position="682"/>
        <end position="835"/>
    </location>
</feature>
<dbReference type="EMBL" id="CP003642">
    <property type="protein sequence ID" value="AFZ26583.1"/>
    <property type="molecule type" value="Genomic_DNA"/>
</dbReference>
<dbReference type="Gene3D" id="3.40.50.150">
    <property type="entry name" value="Vaccinia Virus protein VP39"/>
    <property type="match status" value="1"/>
</dbReference>
<evidence type="ECO:0000259" key="8">
    <source>
        <dbReference type="Pfam" id="PF07669"/>
    </source>
</evidence>
<feature type="domain" description="BsuBI/PstI restriction endonuclease HTH" evidence="9">
    <location>
        <begin position="533"/>
        <end position="670"/>
    </location>
</feature>
<accession>K9X2C4</accession>
<comment type="similarity">
    <text evidence="1">Belongs to the N(4)/N(6)-methyltransferase family.</text>
</comment>
<feature type="domain" description="Type II methyltransferase M.TaqI-like" evidence="8">
    <location>
        <begin position="110"/>
        <end position="249"/>
    </location>
</feature>
<dbReference type="eggNOG" id="COG0827">
    <property type="taxonomic scope" value="Bacteria"/>
</dbReference>
<dbReference type="STRING" id="56107.Cylst_4504"/>
<dbReference type="GO" id="GO:0032259">
    <property type="term" value="P:methylation"/>
    <property type="evidence" value="ECO:0007669"/>
    <property type="project" value="UniProtKB-KW"/>
</dbReference>
<dbReference type="Gene3D" id="1.10.10.1820">
    <property type="entry name" value="BsuBI/PstI restriction endonuclease-like"/>
    <property type="match status" value="1"/>
</dbReference>
<evidence type="ECO:0000256" key="3">
    <source>
        <dbReference type="ARBA" id="ARBA00022603"/>
    </source>
</evidence>
<dbReference type="PANTHER" id="PTHR33841:SF5">
    <property type="entry name" value="DNA METHYLASE (MODIFICATION METHYLASE) (METHYLTRANSFERASE)-RELATED"/>
    <property type="match status" value="1"/>
</dbReference>
<evidence type="ECO:0000256" key="4">
    <source>
        <dbReference type="ARBA" id="ARBA00022679"/>
    </source>
</evidence>
<dbReference type="InterPro" id="IPR002052">
    <property type="entry name" value="DNA_methylase_N6_adenine_CS"/>
</dbReference>
<dbReference type="GO" id="GO:0009307">
    <property type="term" value="P:DNA restriction-modification system"/>
    <property type="evidence" value="ECO:0007669"/>
    <property type="project" value="InterPro"/>
</dbReference>
<dbReference type="InterPro" id="IPR009528">
    <property type="entry name" value="Restrct_endonuc_II_BsuBI_C"/>
</dbReference>
<evidence type="ECO:0000313" key="10">
    <source>
        <dbReference type="EMBL" id="AFZ26583.1"/>
    </source>
</evidence>
<evidence type="ECO:0000256" key="1">
    <source>
        <dbReference type="ARBA" id="ARBA00006594"/>
    </source>
</evidence>
<gene>
    <name evidence="10" type="ORF">Cylst_4504</name>
</gene>
<dbReference type="RefSeq" id="WP_015209824.1">
    <property type="nucleotide sequence ID" value="NC_019757.1"/>
</dbReference>
<dbReference type="SUPFAM" id="SSF53335">
    <property type="entry name" value="S-adenosyl-L-methionine-dependent methyltransferases"/>
    <property type="match status" value="1"/>
</dbReference>
<evidence type="ECO:0000259" key="7">
    <source>
        <dbReference type="Pfam" id="PF06616"/>
    </source>
</evidence>
<dbReference type="GO" id="GO:0009036">
    <property type="term" value="F:type II site-specific deoxyribonuclease activity"/>
    <property type="evidence" value="ECO:0007669"/>
    <property type="project" value="InterPro"/>
</dbReference>
<evidence type="ECO:0000256" key="5">
    <source>
        <dbReference type="ARBA" id="ARBA00022691"/>
    </source>
</evidence>
<dbReference type="HOGENOM" id="CLU_381660_0_0_3"/>
<dbReference type="Pfam" id="PF06616">
    <property type="entry name" value="BsuBI_PstI_RE"/>
    <property type="match status" value="1"/>
</dbReference>
<keyword evidence="4 10" id="KW-0808">Transferase</keyword>
<keyword evidence="3 10" id="KW-0489">Methyltransferase</keyword>
<dbReference type="Gene3D" id="3.40.1350.80">
    <property type="match status" value="1"/>
</dbReference>
<dbReference type="CDD" id="cd02440">
    <property type="entry name" value="AdoMet_MTases"/>
    <property type="match status" value="1"/>
</dbReference>
<dbReference type="EC" id="2.1.1.72" evidence="2"/>
<organism evidence="10 11">
    <name type="scientific">Cylindrospermum stagnale PCC 7417</name>
    <dbReference type="NCBI Taxonomy" id="56107"/>
    <lineage>
        <taxon>Bacteria</taxon>
        <taxon>Bacillati</taxon>
        <taxon>Cyanobacteriota</taxon>
        <taxon>Cyanophyceae</taxon>
        <taxon>Nostocales</taxon>
        <taxon>Nostocaceae</taxon>
        <taxon>Cylindrospermum</taxon>
    </lineage>
</organism>
<dbReference type="PATRIC" id="fig|56107.3.peg.4946"/>
<dbReference type="Pfam" id="PF17728">
    <property type="entry name" value="BsuBI_PstI_RE_N"/>
    <property type="match status" value="1"/>
</dbReference>
<dbReference type="PRINTS" id="PR00507">
    <property type="entry name" value="N12N6MTFRASE"/>
</dbReference>
<dbReference type="REBASE" id="67931">
    <property type="entry name" value="M.Cst7417ORF4504P"/>
</dbReference>